<gene>
    <name evidence="1" type="ORF">DPRO_2959</name>
</gene>
<protein>
    <submittedName>
        <fullName evidence="1">Uncharacterized protein</fullName>
    </submittedName>
</protein>
<accession>A0A2C8FBP4</accession>
<proteinExistence type="predicted"/>
<organism evidence="1 2">
    <name type="scientific">Pseudodesulfovibrio profundus</name>
    <dbReference type="NCBI Taxonomy" id="57320"/>
    <lineage>
        <taxon>Bacteria</taxon>
        <taxon>Pseudomonadati</taxon>
        <taxon>Thermodesulfobacteriota</taxon>
        <taxon>Desulfovibrionia</taxon>
        <taxon>Desulfovibrionales</taxon>
        <taxon>Desulfovibrionaceae</taxon>
    </lineage>
</organism>
<evidence type="ECO:0000313" key="2">
    <source>
        <dbReference type="Proteomes" id="UP000219215"/>
    </source>
</evidence>
<dbReference type="OrthoDB" id="5456680at2"/>
<dbReference type="AlphaFoldDB" id="A0A2C8FBP4"/>
<name>A0A2C8FBP4_9BACT</name>
<dbReference type="EMBL" id="LT907975">
    <property type="protein sequence ID" value="SOB59869.1"/>
    <property type="molecule type" value="Genomic_DNA"/>
</dbReference>
<keyword evidence="2" id="KW-1185">Reference proteome</keyword>
<evidence type="ECO:0000313" key="1">
    <source>
        <dbReference type="EMBL" id="SOB59869.1"/>
    </source>
</evidence>
<dbReference type="KEGG" id="pprf:DPRO_2959"/>
<dbReference type="Proteomes" id="UP000219215">
    <property type="component" value="Chromosome DPRO"/>
</dbReference>
<sequence length="113" mass="12177">MSGMHQPVTQKPLDNAADSAPVLHVIDFEDVALSREGAKLVVEGARAIVRQFMPAADHENLTPAQAIALFIDQVFWEEGSGGLIMCADMPGTSLCLPVPKGHWTVRDDLGQVQ</sequence>
<dbReference type="RefSeq" id="WP_097012670.1">
    <property type="nucleotide sequence ID" value="NZ_LT907975.1"/>
</dbReference>
<reference evidence="2" key="1">
    <citation type="submission" date="2017-09" db="EMBL/GenBank/DDBJ databases">
        <authorList>
            <person name="Regsiter A."/>
            <person name="William W."/>
        </authorList>
    </citation>
    <scope>NUCLEOTIDE SEQUENCE [LARGE SCALE GENOMIC DNA]</scope>
    <source>
        <strain evidence="2">500-1</strain>
    </source>
</reference>